<dbReference type="AlphaFoldDB" id="A0A2S4L4I5"/>
<evidence type="ECO:0000259" key="3">
    <source>
        <dbReference type="Pfam" id="PF00170"/>
    </source>
</evidence>
<comment type="caution">
    <text evidence="4">The sequence shown here is derived from an EMBL/GenBank/DDBJ whole genome shotgun (WGS) entry which is preliminary data.</text>
</comment>
<name>A0A2S4L4I5_9HYPO</name>
<evidence type="ECO:0000256" key="1">
    <source>
        <dbReference type="SAM" id="Coils"/>
    </source>
</evidence>
<feature type="compositionally biased region" description="Low complexity" evidence="2">
    <location>
        <begin position="321"/>
        <end position="335"/>
    </location>
</feature>
<dbReference type="STRING" id="94208.A0A2S4L4I5"/>
<feature type="domain" description="BZIP" evidence="3">
    <location>
        <begin position="206"/>
        <end position="251"/>
    </location>
</feature>
<dbReference type="InterPro" id="IPR046347">
    <property type="entry name" value="bZIP_sf"/>
</dbReference>
<dbReference type="PANTHER" id="PTHR40618">
    <property type="entry name" value="B-ZIP TRANSCRIPTION FACTOR (EUROFUNG)-RELATED"/>
    <property type="match status" value="1"/>
</dbReference>
<keyword evidence="1" id="KW-0175">Coiled coil</keyword>
<evidence type="ECO:0000313" key="5">
    <source>
        <dbReference type="Proteomes" id="UP000237481"/>
    </source>
</evidence>
<dbReference type="SUPFAM" id="SSF57959">
    <property type="entry name" value="Leucine zipper domain"/>
    <property type="match status" value="1"/>
</dbReference>
<feature type="compositionally biased region" description="Basic and acidic residues" evidence="2">
    <location>
        <begin position="195"/>
        <end position="209"/>
    </location>
</feature>
<dbReference type="PANTHER" id="PTHR40618:SF1">
    <property type="entry name" value="B-ZIP TRANSCRIPTION FACTOR (EUROFUNG)"/>
    <property type="match status" value="1"/>
</dbReference>
<feature type="compositionally biased region" description="Low complexity" evidence="2">
    <location>
        <begin position="153"/>
        <end position="162"/>
    </location>
</feature>
<dbReference type="EMBL" id="PKSG01000257">
    <property type="protein sequence ID" value="POR37330.1"/>
    <property type="molecule type" value="Genomic_DNA"/>
</dbReference>
<dbReference type="Gene3D" id="1.20.5.170">
    <property type="match status" value="1"/>
</dbReference>
<dbReference type="Pfam" id="PF00170">
    <property type="entry name" value="bZIP_1"/>
    <property type="match status" value="1"/>
</dbReference>
<dbReference type="GO" id="GO:0003700">
    <property type="term" value="F:DNA-binding transcription factor activity"/>
    <property type="evidence" value="ECO:0007669"/>
    <property type="project" value="InterPro"/>
</dbReference>
<feature type="region of interest" description="Disordered" evidence="2">
    <location>
        <begin position="311"/>
        <end position="353"/>
    </location>
</feature>
<feature type="region of interest" description="Disordered" evidence="2">
    <location>
        <begin position="139"/>
        <end position="209"/>
    </location>
</feature>
<sequence>MGRSHHQPDVHLIIAKHLIASSSLSGLNAIKPSPRAPATSPPTWAWTRAARLPDFSPLLSPLVRRWCQARAKVPLSAFARCASPPCHKGQMAVAANSVTPQGLSSDSYYARHLSDHRPAMQTNTDLPILNARQYDLTVLSGTSKPNVTRKTPRTTNSTPTTGKRSKPMDHADGAGEDGGNLDDDKGRRKRSRGRPRLEHQDETAADRRRTQIRLAQRAYRERKDTAITTLEQKVKDLERANESMSKEFNDFYETLMAERMLDSAPRVARRLRSIADKFLASAAVVKRGTIGWSESQSSEQTAPIIAHPQQHFHMGGDANGSSTLSPNSPMSSSLSCEVATQPSPDNASLPFPASMEQGAQNYMRQLAHPTPYGTVPPPASYAAHEVTFGRRFQRANLEAGLSLISMPDPPPERYAAVFGFCLFFESREAIIRRLSSSLSRTRQETLSYWKAPFTNLGGAGTFFIGEEAGAAPTPDSLDNGTLPIGNQGTREYGKPQEITGFSMGPFSAEVETTRDERLDHRMRMLCPGFEGDFFDADEIETYLRRLGITIPQSADFVEAEINLADLEDETVPVPDGSNIVSDGEQGTYAAAGLITPDSGYGGINGPVAGGMWPSGSAESGHQETRPAPADMVMTTQSMAPVLNSGVASGPSDLNGGLVPFMCAPGLDGMWTTAPNWQRTMVSINVNTLVNEMVNKSVCLGRTPGVRRKDVNQAVKVAAALMSVE</sequence>
<evidence type="ECO:0000256" key="2">
    <source>
        <dbReference type="SAM" id="MobiDB-lite"/>
    </source>
</evidence>
<dbReference type="InterPro" id="IPR004827">
    <property type="entry name" value="bZIP"/>
</dbReference>
<reference evidence="4 5" key="1">
    <citation type="submission" date="2018-01" db="EMBL/GenBank/DDBJ databases">
        <title>Harnessing the power of phylogenomics to disentangle the directionality and signatures of interkingdom host jumping in the parasitic fungal genus Tolypocladium.</title>
        <authorList>
            <person name="Quandt C.A."/>
            <person name="Patterson W."/>
            <person name="Spatafora J.W."/>
        </authorList>
    </citation>
    <scope>NUCLEOTIDE SEQUENCE [LARGE SCALE GENOMIC DNA]</scope>
    <source>
        <strain evidence="4 5">NRBC 100945</strain>
    </source>
</reference>
<feature type="coiled-coil region" evidence="1">
    <location>
        <begin position="220"/>
        <end position="247"/>
    </location>
</feature>
<dbReference type="OrthoDB" id="3555317at2759"/>
<organism evidence="4 5">
    <name type="scientific">Tolypocladium paradoxum</name>
    <dbReference type="NCBI Taxonomy" id="94208"/>
    <lineage>
        <taxon>Eukaryota</taxon>
        <taxon>Fungi</taxon>
        <taxon>Dikarya</taxon>
        <taxon>Ascomycota</taxon>
        <taxon>Pezizomycotina</taxon>
        <taxon>Sordariomycetes</taxon>
        <taxon>Hypocreomycetidae</taxon>
        <taxon>Hypocreales</taxon>
        <taxon>Ophiocordycipitaceae</taxon>
        <taxon>Tolypocladium</taxon>
    </lineage>
</organism>
<keyword evidence="5" id="KW-1185">Reference proteome</keyword>
<dbReference type="Proteomes" id="UP000237481">
    <property type="component" value="Unassembled WGS sequence"/>
</dbReference>
<gene>
    <name evidence="4" type="ORF">TPAR_02468</name>
</gene>
<proteinExistence type="predicted"/>
<dbReference type="CDD" id="cd14688">
    <property type="entry name" value="bZIP_YAP"/>
    <property type="match status" value="1"/>
</dbReference>
<protein>
    <recommendedName>
        <fullName evidence="3">BZIP domain-containing protein</fullName>
    </recommendedName>
</protein>
<accession>A0A2S4L4I5</accession>
<evidence type="ECO:0000313" key="4">
    <source>
        <dbReference type="EMBL" id="POR37330.1"/>
    </source>
</evidence>